<dbReference type="GO" id="GO:0005829">
    <property type="term" value="C:cytosol"/>
    <property type="evidence" value="ECO:0007669"/>
    <property type="project" value="TreeGrafter"/>
</dbReference>
<evidence type="ECO:0000313" key="2">
    <source>
        <dbReference type="EMBL" id="CAF2171662.1"/>
    </source>
</evidence>
<dbReference type="PROSITE" id="PS50197">
    <property type="entry name" value="BEACH"/>
    <property type="match status" value="1"/>
</dbReference>
<dbReference type="InterPro" id="IPR050865">
    <property type="entry name" value="BEACH_Domain"/>
</dbReference>
<evidence type="ECO:0000313" key="3">
    <source>
        <dbReference type="Proteomes" id="UP000663856"/>
    </source>
</evidence>
<gene>
    <name evidence="2" type="ORF">WKI299_LOCUS32978</name>
</gene>
<dbReference type="GO" id="GO:0019901">
    <property type="term" value="F:protein kinase binding"/>
    <property type="evidence" value="ECO:0007669"/>
    <property type="project" value="TreeGrafter"/>
</dbReference>
<dbReference type="GO" id="GO:0008104">
    <property type="term" value="P:intracellular protein localization"/>
    <property type="evidence" value="ECO:0007669"/>
    <property type="project" value="TreeGrafter"/>
</dbReference>
<dbReference type="PANTHER" id="PTHR13743:SF162">
    <property type="entry name" value="NEUROBEACHIN"/>
    <property type="match status" value="1"/>
</dbReference>
<dbReference type="Gene3D" id="1.10.1540.10">
    <property type="entry name" value="BEACH domain"/>
    <property type="match status" value="1"/>
</dbReference>
<dbReference type="AlphaFoldDB" id="A0A816YWG0"/>
<dbReference type="PANTHER" id="PTHR13743">
    <property type="entry name" value="BEIGE/BEACH-RELATED"/>
    <property type="match status" value="1"/>
</dbReference>
<dbReference type="EMBL" id="CAJNRF010015363">
    <property type="protein sequence ID" value="CAF2171662.1"/>
    <property type="molecule type" value="Genomic_DNA"/>
</dbReference>
<accession>A0A816YWG0</accession>
<name>A0A816YWG0_9BILA</name>
<sequence>MRLISFYISLIFDILGPEVIRAVNDFYYLAYEGAVNLDSITNPTNRAAIETQIRNFGQESLQLLTEPHPPRNSAMNLTPIMYNVTPDDVSIIMKFSSNTPIIHVSANASPTLSSTELRVGFSGSKHSLALQHTLNGDILCSFENSSIMRTPRLLSPLFMNMVLNADSQYTVIDDDRGFVQIIRAHDLQPVYAYPQCDASICSL</sequence>
<organism evidence="2 3">
    <name type="scientific">Rotaria magnacalcarata</name>
    <dbReference type="NCBI Taxonomy" id="392030"/>
    <lineage>
        <taxon>Eukaryota</taxon>
        <taxon>Metazoa</taxon>
        <taxon>Spiralia</taxon>
        <taxon>Gnathifera</taxon>
        <taxon>Rotifera</taxon>
        <taxon>Eurotatoria</taxon>
        <taxon>Bdelloidea</taxon>
        <taxon>Philodinida</taxon>
        <taxon>Philodinidae</taxon>
        <taxon>Rotaria</taxon>
    </lineage>
</organism>
<dbReference type="InterPro" id="IPR036372">
    <property type="entry name" value="BEACH_dom_sf"/>
</dbReference>
<dbReference type="Pfam" id="PF02138">
    <property type="entry name" value="Beach"/>
    <property type="match status" value="1"/>
</dbReference>
<dbReference type="Proteomes" id="UP000663856">
    <property type="component" value="Unassembled WGS sequence"/>
</dbReference>
<comment type="caution">
    <text evidence="2">The sequence shown here is derived from an EMBL/GenBank/DDBJ whole genome shotgun (WGS) entry which is preliminary data.</text>
</comment>
<reference evidence="2" key="1">
    <citation type="submission" date="2021-02" db="EMBL/GenBank/DDBJ databases">
        <authorList>
            <person name="Nowell W R."/>
        </authorList>
    </citation>
    <scope>NUCLEOTIDE SEQUENCE</scope>
</reference>
<evidence type="ECO:0000259" key="1">
    <source>
        <dbReference type="PROSITE" id="PS50197"/>
    </source>
</evidence>
<dbReference type="SUPFAM" id="SSF81837">
    <property type="entry name" value="BEACH domain"/>
    <property type="match status" value="1"/>
</dbReference>
<proteinExistence type="predicted"/>
<protein>
    <recommendedName>
        <fullName evidence="1">BEACH domain-containing protein</fullName>
    </recommendedName>
</protein>
<dbReference type="InterPro" id="IPR000409">
    <property type="entry name" value="BEACH_dom"/>
</dbReference>
<feature type="domain" description="BEACH" evidence="1">
    <location>
        <begin position="1"/>
        <end position="71"/>
    </location>
</feature>
<dbReference type="GO" id="GO:0016020">
    <property type="term" value="C:membrane"/>
    <property type="evidence" value="ECO:0007669"/>
    <property type="project" value="TreeGrafter"/>
</dbReference>